<dbReference type="PRINTS" id="PR00385">
    <property type="entry name" value="P450"/>
</dbReference>
<reference evidence="8 9" key="1">
    <citation type="submission" date="2023-01" db="EMBL/GenBank/DDBJ databases">
        <title>Analysis of 21 Apiospora genomes using comparative genomics revels a genus with tremendous synthesis potential of carbohydrate active enzymes and secondary metabolites.</title>
        <authorList>
            <person name="Sorensen T."/>
        </authorList>
    </citation>
    <scope>NUCLEOTIDE SEQUENCE [LARGE SCALE GENOMIC DNA]</scope>
    <source>
        <strain evidence="8 9">CBS 33761</strain>
    </source>
</reference>
<name>A0ABR1SF51_9PEZI</name>
<evidence type="ECO:0000256" key="2">
    <source>
        <dbReference type="ARBA" id="ARBA00010617"/>
    </source>
</evidence>
<dbReference type="Pfam" id="PF00067">
    <property type="entry name" value="p450"/>
    <property type="match status" value="1"/>
</dbReference>
<evidence type="ECO:0000256" key="4">
    <source>
        <dbReference type="ARBA" id="ARBA00022723"/>
    </source>
</evidence>
<dbReference type="Proteomes" id="UP001444661">
    <property type="component" value="Unassembled WGS sequence"/>
</dbReference>
<keyword evidence="9" id="KW-1185">Reference proteome</keyword>
<dbReference type="Gene3D" id="1.10.630.10">
    <property type="entry name" value="Cytochrome P450"/>
    <property type="match status" value="1"/>
</dbReference>
<comment type="similarity">
    <text evidence="2">Belongs to the cytochrome P450 family.</text>
</comment>
<dbReference type="EMBL" id="JAQQWK010000010">
    <property type="protein sequence ID" value="KAK8029849.1"/>
    <property type="molecule type" value="Genomic_DNA"/>
</dbReference>
<keyword evidence="4" id="KW-0479">Metal-binding</keyword>
<evidence type="ECO:0000313" key="8">
    <source>
        <dbReference type="EMBL" id="KAK8029849.1"/>
    </source>
</evidence>
<evidence type="ECO:0000256" key="7">
    <source>
        <dbReference type="ARBA" id="ARBA00023033"/>
    </source>
</evidence>
<evidence type="ECO:0000256" key="6">
    <source>
        <dbReference type="ARBA" id="ARBA00023004"/>
    </source>
</evidence>
<comment type="caution">
    <text evidence="8">The sequence shown here is derived from an EMBL/GenBank/DDBJ whole genome shotgun (WGS) entry which is preliminary data.</text>
</comment>
<proteinExistence type="inferred from homology"/>
<sequence>MLAILVAIASGCFAFYYLIWRQRESQRLRNLAAATGCQAPKILPNQWLRPFGLDKLGKVVEAEKKSRYPLLMLEEHERHGDTYAQYGGGLYTIITRDPVVIREVLARQFKRMRRSIFPISGDFEVGSARAGCVRPLIGDSIFTQDGRPWDHSRKLLAPLIRRPTLSPFQIFEKHFQAFASDLESRAGEDGAILVDLKDPLFDLTFSVITEFLLGPAASTSSAEGKAFAESFNTAFKWISRRERLKAFYWLIDGWEFRAACRRARGLVEGIIRRTQQFIDDSGGMEDKIALFRLMKDDNDIGEIRDQFMNLLLAGRDTSGSLLCWCMYVLAREKSMLGKLRAEVGEVLDGRLPTKEDFGKMKLLDQFVCEVLRLFPPVPINGRLCNADTTLPRGGGPTGDSPILCPKGTLICFSAYAVQTDKSLWDKADKFDVERWSTERSLTDRITDWTYQPFIGGPRKCLGESFAIDEAKYMVCRVIQQFSIIEAAEANGQLTALNGGWANEVKYHVGLTMSPDDGVWLKMVSTH</sequence>
<dbReference type="InterPro" id="IPR002403">
    <property type="entry name" value="Cyt_P450_E_grp-IV"/>
</dbReference>
<keyword evidence="3" id="KW-0349">Heme</keyword>
<dbReference type="InterPro" id="IPR001128">
    <property type="entry name" value="Cyt_P450"/>
</dbReference>
<protein>
    <submittedName>
        <fullName evidence="8">Cytochrome P450</fullName>
    </submittedName>
</protein>
<gene>
    <name evidence="8" type="ORF">PG993_011140</name>
</gene>
<dbReference type="InterPro" id="IPR036396">
    <property type="entry name" value="Cyt_P450_sf"/>
</dbReference>
<evidence type="ECO:0000256" key="1">
    <source>
        <dbReference type="ARBA" id="ARBA00001971"/>
    </source>
</evidence>
<dbReference type="PANTHER" id="PTHR24287">
    <property type="entry name" value="P450, PUTATIVE (EUROFUNG)-RELATED"/>
    <property type="match status" value="1"/>
</dbReference>
<evidence type="ECO:0000256" key="3">
    <source>
        <dbReference type="ARBA" id="ARBA00022617"/>
    </source>
</evidence>
<evidence type="ECO:0000313" key="9">
    <source>
        <dbReference type="Proteomes" id="UP001444661"/>
    </source>
</evidence>
<keyword evidence="5" id="KW-0560">Oxidoreductase</keyword>
<organism evidence="8 9">
    <name type="scientific">Apiospora rasikravindrae</name>
    <dbReference type="NCBI Taxonomy" id="990691"/>
    <lineage>
        <taxon>Eukaryota</taxon>
        <taxon>Fungi</taxon>
        <taxon>Dikarya</taxon>
        <taxon>Ascomycota</taxon>
        <taxon>Pezizomycotina</taxon>
        <taxon>Sordariomycetes</taxon>
        <taxon>Xylariomycetidae</taxon>
        <taxon>Amphisphaeriales</taxon>
        <taxon>Apiosporaceae</taxon>
        <taxon>Apiospora</taxon>
    </lineage>
</organism>
<dbReference type="PANTHER" id="PTHR24287:SF1">
    <property type="entry name" value="P450, PUTATIVE (EUROFUNG)-RELATED"/>
    <property type="match status" value="1"/>
</dbReference>
<comment type="cofactor">
    <cofactor evidence="1">
        <name>heme</name>
        <dbReference type="ChEBI" id="CHEBI:30413"/>
    </cofactor>
</comment>
<keyword evidence="6" id="KW-0408">Iron</keyword>
<accession>A0ABR1SF51</accession>
<dbReference type="SUPFAM" id="SSF48264">
    <property type="entry name" value="Cytochrome P450"/>
    <property type="match status" value="1"/>
</dbReference>
<dbReference type="PRINTS" id="PR00465">
    <property type="entry name" value="EP450IV"/>
</dbReference>
<evidence type="ECO:0000256" key="5">
    <source>
        <dbReference type="ARBA" id="ARBA00023002"/>
    </source>
</evidence>
<keyword evidence="7" id="KW-0503">Monooxygenase</keyword>
<dbReference type="InterPro" id="IPR047146">
    <property type="entry name" value="Cyt_P450_E_CYP52_fungi"/>
</dbReference>